<keyword evidence="3 10" id="KW-0812">Transmembrane</keyword>
<organism evidence="12 13">
    <name type="scientific">Ramazzottius varieornatus</name>
    <name type="common">Water bear</name>
    <name type="synonym">Tardigrade</name>
    <dbReference type="NCBI Taxonomy" id="947166"/>
    <lineage>
        <taxon>Eukaryota</taxon>
        <taxon>Metazoa</taxon>
        <taxon>Ecdysozoa</taxon>
        <taxon>Tardigrada</taxon>
        <taxon>Eutardigrada</taxon>
        <taxon>Parachela</taxon>
        <taxon>Hypsibioidea</taxon>
        <taxon>Ramazzottiidae</taxon>
        <taxon>Ramazzottius</taxon>
    </lineage>
</organism>
<evidence type="ECO:0000256" key="2">
    <source>
        <dbReference type="ARBA" id="ARBA00022475"/>
    </source>
</evidence>
<reference evidence="12 13" key="1">
    <citation type="journal article" date="2016" name="Nat. Commun.">
        <title>Extremotolerant tardigrade genome and improved radiotolerance of human cultured cells by tardigrade-unique protein.</title>
        <authorList>
            <person name="Hashimoto T."/>
            <person name="Horikawa D.D."/>
            <person name="Saito Y."/>
            <person name="Kuwahara H."/>
            <person name="Kozuka-Hata H."/>
            <person name="Shin-I T."/>
            <person name="Minakuchi Y."/>
            <person name="Ohishi K."/>
            <person name="Motoyama A."/>
            <person name="Aizu T."/>
            <person name="Enomoto A."/>
            <person name="Kondo K."/>
            <person name="Tanaka S."/>
            <person name="Hara Y."/>
            <person name="Koshikawa S."/>
            <person name="Sagara H."/>
            <person name="Miura T."/>
            <person name="Yokobori S."/>
            <person name="Miyagawa K."/>
            <person name="Suzuki Y."/>
            <person name="Kubo T."/>
            <person name="Oyama M."/>
            <person name="Kohara Y."/>
            <person name="Fujiyama A."/>
            <person name="Arakawa K."/>
            <person name="Katayama T."/>
            <person name="Toyoda A."/>
            <person name="Kunieda T."/>
        </authorList>
    </citation>
    <scope>NUCLEOTIDE SEQUENCE [LARGE SCALE GENOMIC DNA]</scope>
    <source>
        <strain evidence="12 13">YOKOZUNA-1</strain>
    </source>
</reference>
<dbReference type="Proteomes" id="UP000186922">
    <property type="component" value="Unassembled WGS sequence"/>
</dbReference>
<dbReference type="GO" id="GO:0005886">
    <property type="term" value="C:plasma membrane"/>
    <property type="evidence" value="ECO:0007669"/>
    <property type="project" value="UniProtKB-SubCell"/>
</dbReference>
<feature type="region of interest" description="Disordered" evidence="9">
    <location>
        <begin position="224"/>
        <end position="273"/>
    </location>
</feature>
<keyword evidence="7" id="KW-0675">Receptor</keyword>
<evidence type="ECO:0000256" key="1">
    <source>
        <dbReference type="ARBA" id="ARBA00004651"/>
    </source>
</evidence>
<evidence type="ECO:0000256" key="10">
    <source>
        <dbReference type="SAM" id="Phobius"/>
    </source>
</evidence>
<dbReference type="GO" id="GO:0004930">
    <property type="term" value="F:G protein-coupled receptor activity"/>
    <property type="evidence" value="ECO:0007669"/>
    <property type="project" value="UniProtKB-KW"/>
</dbReference>
<dbReference type="PANTHER" id="PTHR24228:SF59">
    <property type="entry name" value="NEUROPEPTIDE RECEPTOR 15"/>
    <property type="match status" value="1"/>
</dbReference>
<dbReference type="PANTHER" id="PTHR24228">
    <property type="entry name" value="B2 BRADYKININ RECEPTOR/ANGIOTENSIN II RECEPTOR"/>
    <property type="match status" value="1"/>
</dbReference>
<evidence type="ECO:0000313" key="13">
    <source>
        <dbReference type="Proteomes" id="UP000186922"/>
    </source>
</evidence>
<keyword evidence="2" id="KW-1003">Cell membrane</keyword>
<dbReference type="Gene3D" id="1.20.1070.10">
    <property type="entry name" value="Rhodopsin 7-helix transmembrane proteins"/>
    <property type="match status" value="1"/>
</dbReference>
<dbReference type="SUPFAM" id="SSF81321">
    <property type="entry name" value="Family A G protein-coupled receptor-like"/>
    <property type="match status" value="1"/>
</dbReference>
<evidence type="ECO:0000256" key="9">
    <source>
        <dbReference type="SAM" id="MobiDB-lite"/>
    </source>
</evidence>
<comment type="caution">
    <text evidence="12">The sequence shown here is derived from an EMBL/GenBank/DDBJ whole genome shotgun (WGS) entry which is preliminary data.</text>
</comment>
<dbReference type="STRING" id="947166.A0A1D1V5R0"/>
<evidence type="ECO:0000256" key="8">
    <source>
        <dbReference type="ARBA" id="ARBA00023224"/>
    </source>
</evidence>
<keyword evidence="5" id="KW-0297">G-protein coupled receptor</keyword>
<evidence type="ECO:0000256" key="6">
    <source>
        <dbReference type="ARBA" id="ARBA00023136"/>
    </source>
</evidence>
<proteinExistence type="predicted"/>
<dbReference type="Pfam" id="PF00001">
    <property type="entry name" value="7tm_1"/>
    <property type="match status" value="1"/>
</dbReference>
<name>A0A1D1V5R0_RAMVA</name>
<gene>
    <name evidence="12" type="primary">RvY_08394-1</name>
    <name evidence="12" type="synonym">RvY_08394.1</name>
    <name evidence="12" type="ORF">RvY_08394</name>
</gene>
<protein>
    <recommendedName>
        <fullName evidence="11">G-protein coupled receptors family 1 profile domain-containing protein</fullName>
    </recommendedName>
</protein>
<feature type="compositionally biased region" description="Basic and acidic residues" evidence="9">
    <location>
        <begin position="234"/>
        <end position="248"/>
    </location>
</feature>
<keyword evidence="4 10" id="KW-1133">Transmembrane helix</keyword>
<evidence type="ECO:0000256" key="4">
    <source>
        <dbReference type="ARBA" id="ARBA00022989"/>
    </source>
</evidence>
<dbReference type="PROSITE" id="PS50262">
    <property type="entry name" value="G_PROTEIN_RECEP_F1_2"/>
    <property type="match status" value="1"/>
</dbReference>
<sequence>MPNLCNISVSTQNTSVPLTQARISWDFADTLSLVTILLSFSLNLTIVILFCQNSSCRTSFNYYIVNLCLTNLAFNFVYPLDVLNERYPFHLPPLPFCVFFRYITYITPAQVNNAHLLLALNRLWAVTWPISYRQFHRTNSGFATVKVCATMWAYCSLCVLPGIVLDALEPRLPAEMYHCSSSAATQWAWQATTQILVYDIPIAITLVIYPFILYKTSQMAREKQRKVGQSRAATRTDHSRHQRTDALRRTSQRGQMEISEHQDGTQQVDQEEEQTALRNKAARGCVNINTSGNFLTLSLLIVNVACSLVPGQVFYTLLVFGKFVPEMYTVMWILYSLGPIVDALLFLTTVHTFRTALQRGCTCT</sequence>
<comment type="subcellular location">
    <subcellularLocation>
        <location evidence="1">Cell membrane</location>
        <topology evidence="1">Multi-pass membrane protein</topology>
    </subcellularLocation>
</comment>
<dbReference type="EMBL" id="BDGG01000004">
    <property type="protein sequence ID" value="GAU97031.1"/>
    <property type="molecule type" value="Genomic_DNA"/>
</dbReference>
<feature type="transmembrane region" description="Helical" evidence="10">
    <location>
        <begin position="141"/>
        <end position="164"/>
    </location>
</feature>
<dbReference type="AlphaFoldDB" id="A0A1D1V5R0"/>
<feature type="transmembrane region" description="Helical" evidence="10">
    <location>
        <begin position="332"/>
        <end position="350"/>
    </location>
</feature>
<keyword evidence="6 10" id="KW-0472">Membrane</keyword>
<keyword evidence="8" id="KW-0807">Transducer</keyword>
<keyword evidence="13" id="KW-1185">Reference proteome</keyword>
<evidence type="ECO:0000256" key="7">
    <source>
        <dbReference type="ARBA" id="ARBA00023170"/>
    </source>
</evidence>
<dbReference type="CDD" id="cd00637">
    <property type="entry name" value="7tm_classA_rhodopsin-like"/>
    <property type="match status" value="1"/>
</dbReference>
<evidence type="ECO:0000313" key="12">
    <source>
        <dbReference type="EMBL" id="GAU97031.1"/>
    </source>
</evidence>
<dbReference type="OrthoDB" id="5961208at2759"/>
<accession>A0A1D1V5R0</accession>
<dbReference type="InterPro" id="IPR000276">
    <property type="entry name" value="GPCR_Rhodpsn"/>
</dbReference>
<feature type="domain" description="G-protein coupled receptors family 1 profile" evidence="11">
    <location>
        <begin position="42"/>
        <end position="346"/>
    </location>
</feature>
<feature type="transmembrane region" description="Helical" evidence="10">
    <location>
        <begin position="60"/>
        <end position="78"/>
    </location>
</feature>
<feature type="transmembrane region" description="Helical" evidence="10">
    <location>
        <begin position="297"/>
        <end position="320"/>
    </location>
</feature>
<feature type="transmembrane region" description="Helical" evidence="10">
    <location>
        <begin position="98"/>
        <end position="120"/>
    </location>
</feature>
<dbReference type="InterPro" id="IPR017452">
    <property type="entry name" value="GPCR_Rhodpsn_7TM"/>
</dbReference>
<evidence type="ECO:0000256" key="5">
    <source>
        <dbReference type="ARBA" id="ARBA00023040"/>
    </source>
</evidence>
<evidence type="ECO:0000259" key="11">
    <source>
        <dbReference type="PROSITE" id="PS50262"/>
    </source>
</evidence>
<feature type="transmembrane region" description="Helical" evidence="10">
    <location>
        <begin position="195"/>
        <end position="214"/>
    </location>
</feature>
<evidence type="ECO:0000256" key="3">
    <source>
        <dbReference type="ARBA" id="ARBA00022692"/>
    </source>
</evidence>
<feature type="transmembrane region" description="Helical" evidence="10">
    <location>
        <begin position="31"/>
        <end position="51"/>
    </location>
</feature>